<evidence type="ECO:0000259" key="2">
    <source>
        <dbReference type="PROSITE" id="PS50011"/>
    </source>
</evidence>
<keyword evidence="1" id="KW-0812">Transmembrane</keyword>
<keyword evidence="4" id="KW-1185">Reference proteome</keyword>
<dbReference type="PROSITE" id="PS50011">
    <property type="entry name" value="PROTEIN_KINASE_DOM"/>
    <property type="match status" value="1"/>
</dbReference>
<evidence type="ECO:0000313" key="3">
    <source>
        <dbReference type="EMBL" id="CAL8132185.1"/>
    </source>
</evidence>
<feature type="domain" description="Protein kinase" evidence="2">
    <location>
        <begin position="766"/>
        <end position="860"/>
    </location>
</feature>
<keyword evidence="1" id="KW-0472">Membrane</keyword>
<dbReference type="InterPro" id="IPR000719">
    <property type="entry name" value="Prot_kinase_dom"/>
</dbReference>
<organism evidence="3 4">
    <name type="scientific">Orchesella dallaii</name>
    <dbReference type="NCBI Taxonomy" id="48710"/>
    <lineage>
        <taxon>Eukaryota</taxon>
        <taxon>Metazoa</taxon>
        <taxon>Ecdysozoa</taxon>
        <taxon>Arthropoda</taxon>
        <taxon>Hexapoda</taxon>
        <taxon>Collembola</taxon>
        <taxon>Entomobryomorpha</taxon>
        <taxon>Entomobryoidea</taxon>
        <taxon>Orchesellidae</taxon>
        <taxon>Orchesellinae</taxon>
        <taxon>Orchesella</taxon>
    </lineage>
</organism>
<name>A0ABP1RP68_9HEXA</name>
<protein>
    <recommendedName>
        <fullName evidence="2">Protein kinase domain-containing protein</fullName>
    </recommendedName>
</protein>
<dbReference type="InterPro" id="IPR011009">
    <property type="entry name" value="Kinase-like_dom_sf"/>
</dbReference>
<proteinExistence type="predicted"/>
<dbReference type="SUPFAM" id="SSF56112">
    <property type="entry name" value="Protein kinase-like (PK-like)"/>
    <property type="match status" value="1"/>
</dbReference>
<feature type="transmembrane region" description="Helical" evidence="1">
    <location>
        <begin position="688"/>
        <end position="709"/>
    </location>
</feature>
<dbReference type="InterPro" id="IPR001245">
    <property type="entry name" value="Ser-Thr/Tyr_kinase_cat_dom"/>
</dbReference>
<evidence type="ECO:0000256" key="1">
    <source>
        <dbReference type="SAM" id="Phobius"/>
    </source>
</evidence>
<reference evidence="3 4" key="1">
    <citation type="submission" date="2024-08" db="EMBL/GenBank/DDBJ databases">
        <authorList>
            <person name="Cucini C."/>
            <person name="Frati F."/>
        </authorList>
    </citation>
    <scope>NUCLEOTIDE SEQUENCE [LARGE SCALE GENOMIC DNA]</scope>
</reference>
<dbReference type="Pfam" id="PF07714">
    <property type="entry name" value="PK_Tyr_Ser-Thr"/>
    <property type="match status" value="1"/>
</dbReference>
<accession>A0ABP1RP68</accession>
<gene>
    <name evidence="3" type="ORF">ODALV1_LOCUS24512</name>
</gene>
<evidence type="ECO:0000313" key="4">
    <source>
        <dbReference type="Proteomes" id="UP001642540"/>
    </source>
</evidence>
<dbReference type="EMBL" id="CAXLJM020000092">
    <property type="protein sequence ID" value="CAL8132185.1"/>
    <property type="molecule type" value="Genomic_DNA"/>
</dbReference>
<sequence>MFRKLLVMVVTLVQFLGITCIIAQSLTHGVTYPLKARMSKNLSETDFVTKQSDPLTKFSVGTVIGSSECARPSYSQLKDVMWYAPAGLSTLSKYFDFLHLTLADRNASDLPAKIDTKVPIDHACRSDWKFIEEQLAIQQLEPFKYAAPTTLIFQIEFQAGKFKAMVDFDFVHRHSHNYTIGCRFSVGIIPEEPTPLVQTCKSIGGSVYIIEFEMNLEPPRDLKSHSLHYENDLKRHLETVNTFRVKILQRHPEASVYLHLVLTTDWESRNTSYVVTVFCNPRVQQINLYYEAIVSWARLNDIPITLKLAFDGPDVPFMGSWLSLLRPMKTKLGTSEDFPISHPSFVLRNYPEGINNWKVDPCVEWDQVLSNAPPNFQINTIGAIIDFDIQEHDTTSSLYGIMLQFVLNRFLSIEILRGNYGEIIIKTLKELNSQGLVGDRKKIFICYRLEKSYTALPEFIKYIDATNVDVIKGIHFELTAKLIENNELFSIILESLSYSKTEVNVGIVLESIYCMRFIYGFLNELQPEENLKFLPLVLREINYIICKETVNISSLTDKTYLGGLFDSHLYIKRAYNEFRPWLSVYFRVEINIELGFTKETMEPYLFTLSRFREFGIAYDVNYFLVNSFDNKNGVNQNGWWAIQNSSMLDNEYSYIEKESVYSNRPNWYPTVPENVNKVTTNESCNANIAITVTAVILGLLVGVRVFFYIRYRRMNKMYKQKVQEFLTDFKTPREGNLGGNDMGHIAMVEAMKFDPNDELSIANLNIDTQTVLRSGDFGKVYKGNSKGRLAAVKKTDKNCTQATFIRLLNEVNVLSYVGAHSNVVEFLGVYTKEIREVNHQNPLWLLLPYGIAPNDPVDME</sequence>
<dbReference type="Gene3D" id="3.30.200.20">
    <property type="entry name" value="Phosphorylase Kinase, domain 1"/>
    <property type="match status" value="1"/>
</dbReference>
<keyword evidence="1" id="KW-1133">Transmembrane helix</keyword>
<dbReference type="Proteomes" id="UP001642540">
    <property type="component" value="Unassembled WGS sequence"/>
</dbReference>
<comment type="caution">
    <text evidence="3">The sequence shown here is derived from an EMBL/GenBank/DDBJ whole genome shotgun (WGS) entry which is preliminary data.</text>
</comment>